<dbReference type="KEGG" id="suln:FJR47_06700"/>
<organism evidence="1 2">
    <name type="scientific">Sulfurimonas xiamenensis</name>
    <dbReference type="NCBI Taxonomy" id="2590021"/>
    <lineage>
        <taxon>Bacteria</taxon>
        <taxon>Pseudomonadati</taxon>
        <taxon>Campylobacterota</taxon>
        <taxon>Epsilonproteobacteria</taxon>
        <taxon>Campylobacterales</taxon>
        <taxon>Sulfurimonadaceae</taxon>
        <taxon>Sulfurimonas</taxon>
    </lineage>
</organism>
<proteinExistence type="predicted"/>
<dbReference type="Proteomes" id="UP000326061">
    <property type="component" value="Chromosome"/>
</dbReference>
<protein>
    <submittedName>
        <fullName evidence="1">Uncharacterized protein</fullName>
    </submittedName>
</protein>
<dbReference type="EMBL" id="CP041166">
    <property type="protein sequence ID" value="QFR43614.1"/>
    <property type="molecule type" value="Genomic_DNA"/>
</dbReference>
<reference evidence="2" key="1">
    <citation type="submission" date="2019-06" db="EMBL/GenBank/DDBJ databases">
        <title>Sulfurimonas gotlandica sp. nov., a chemoautotrophic and psychrotolerant epsilonproteobacterium isolated from a pelagic redoxcline, and an emended description of the genus Sulfurimonas.</title>
        <authorList>
            <person name="Wang S."/>
            <person name="Jiang L."/>
            <person name="Shao Z."/>
        </authorList>
    </citation>
    <scope>NUCLEOTIDE SEQUENCE [LARGE SCALE GENOMIC DNA]</scope>
    <source>
        <strain evidence="2">1-1N</strain>
    </source>
</reference>
<keyword evidence="2" id="KW-1185">Reference proteome</keyword>
<accession>A0AAJ4DMY3</accession>
<dbReference type="AlphaFoldDB" id="A0AAJ4DMY3"/>
<evidence type="ECO:0000313" key="2">
    <source>
        <dbReference type="Proteomes" id="UP000326061"/>
    </source>
</evidence>
<sequence>MKYFLINVLIVTIAFANSIDVKMNIKIEQNIRALYKDLNLNQEQKEYIEESEEKNINTINKTIIKEAINNIFTTKNIRDKNIVQFDLEKNGTINNIKLILKSDNIKLNKTTKSTIKKVANKLLLPKEKITLRYIFRYDIINNNKNIVYKNAEKDYSWLYAKNEININKGTTHFKYNSKEYSRVFNTNRDGFIDVSQEPIGCAKRVTILTEKGQNFAEAKGLLFSRINKEAPKGKYKILIQTKQDCNINLQYQ</sequence>
<name>A0AAJ4DMY3_9BACT</name>
<evidence type="ECO:0000313" key="1">
    <source>
        <dbReference type="EMBL" id="QFR43614.1"/>
    </source>
</evidence>
<dbReference type="RefSeq" id="WP_152299677.1">
    <property type="nucleotide sequence ID" value="NZ_CP041166.1"/>
</dbReference>
<gene>
    <name evidence="1" type="ORF">FJR47_06700</name>
</gene>